<evidence type="ECO:0000313" key="9">
    <source>
        <dbReference type="Proteomes" id="UP001152797"/>
    </source>
</evidence>
<sequence>MSTVRLCAPLHRLACRLPRVSPLSRGWSWNSTPSSPSLSFLQDSQQVRSIASIIQRPEPLWNGLGGLGGASTSVLGPMAQQVRFAGRKLGLKRKRKNSRTRTVHQKGLGKRMEMYWPVHDMFRMRIPLYENSRRHVIYDHRMKKWMVMWYRNGMQVFRWFTAKGSSFESARTRAILFYKQLQLGGKLGTPKPDQCRSGVRGVFFDKQEKSWVARWSNCGMKTYAMFNTEEMGFQEAYKRAIEVRIQNVRQNHQFLFQRTRWRGQRRPLGSSQT</sequence>
<gene>
    <name evidence="7" type="ORF">C1SCF055_LOCUS28600</name>
</gene>
<dbReference type="Pfam" id="PF00847">
    <property type="entry name" value="AP2"/>
    <property type="match status" value="1"/>
</dbReference>
<protein>
    <submittedName>
        <fullName evidence="8">AP2/ERF domain-containing protein</fullName>
    </submittedName>
</protein>
<comment type="subcellular location">
    <subcellularLocation>
        <location evidence="1">Nucleus</location>
    </subcellularLocation>
</comment>
<dbReference type="EMBL" id="CAMXCT020003135">
    <property type="protein sequence ID" value="CAL1156035.1"/>
    <property type="molecule type" value="Genomic_DNA"/>
</dbReference>
<evidence type="ECO:0000259" key="6">
    <source>
        <dbReference type="Pfam" id="PF00847"/>
    </source>
</evidence>
<keyword evidence="3" id="KW-0238">DNA-binding</keyword>
<evidence type="ECO:0000313" key="8">
    <source>
        <dbReference type="EMBL" id="CAL4789972.1"/>
    </source>
</evidence>
<accession>A0A9P1D3M5</accession>
<dbReference type="InterPro" id="IPR001471">
    <property type="entry name" value="AP2/ERF_dom"/>
</dbReference>
<dbReference type="Proteomes" id="UP001152797">
    <property type="component" value="Unassembled WGS sequence"/>
</dbReference>
<keyword evidence="4" id="KW-0804">Transcription</keyword>
<evidence type="ECO:0000256" key="2">
    <source>
        <dbReference type="ARBA" id="ARBA00023015"/>
    </source>
</evidence>
<reference evidence="8 9" key="2">
    <citation type="submission" date="2024-05" db="EMBL/GenBank/DDBJ databases">
        <authorList>
            <person name="Chen Y."/>
            <person name="Shah S."/>
            <person name="Dougan E. K."/>
            <person name="Thang M."/>
            <person name="Chan C."/>
        </authorList>
    </citation>
    <scope>NUCLEOTIDE SEQUENCE [LARGE SCALE GENOMIC DNA]</scope>
</reference>
<keyword evidence="2" id="KW-0805">Transcription regulation</keyword>
<dbReference type="GO" id="GO:0005634">
    <property type="term" value="C:nucleus"/>
    <property type="evidence" value="ECO:0007669"/>
    <property type="project" value="UniProtKB-SubCell"/>
</dbReference>
<comment type="caution">
    <text evidence="7">The sequence shown here is derived from an EMBL/GenBank/DDBJ whole genome shotgun (WGS) entry which is preliminary data.</text>
</comment>
<evidence type="ECO:0000256" key="4">
    <source>
        <dbReference type="ARBA" id="ARBA00023163"/>
    </source>
</evidence>
<evidence type="ECO:0000256" key="1">
    <source>
        <dbReference type="ARBA" id="ARBA00004123"/>
    </source>
</evidence>
<dbReference type="AlphaFoldDB" id="A0A9P1D3M5"/>
<proteinExistence type="predicted"/>
<dbReference type="EMBL" id="CAMXCT010003135">
    <property type="protein sequence ID" value="CAI4002660.1"/>
    <property type="molecule type" value="Genomic_DNA"/>
</dbReference>
<keyword evidence="9" id="KW-1185">Reference proteome</keyword>
<feature type="domain" description="AP2/ERF" evidence="6">
    <location>
        <begin position="197"/>
        <end position="247"/>
    </location>
</feature>
<dbReference type="GO" id="GO:0003677">
    <property type="term" value="F:DNA binding"/>
    <property type="evidence" value="ECO:0007669"/>
    <property type="project" value="UniProtKB-KW"/>
</dbReference>
<organism evidence="7">
    <name type="scientific">Cladocopium goreaui</name>
    <dbReference type="NCBI Taxonomy" id="2562237"/>
    <lineage>
        <taxon>Eukaryota</taxon>
        <taxon>Sar</taxon>
        <taxon>Alveolata</taxon>
        <taxon>Dinophyceae</taxon>
        <taxon>Suessiales</taxon>
        <taxon>Symbiodiniaceae</taxon>
        <taxon>Cladocopium</taxon>
    </lineage>
</organism>
<evidence type="ECO:0000256" key="5">
    <source>
        <dbReference type="ARBA" id="ARBA00023242"/>
    </source>
</evidence>
<dbReference type="Gene3D" id="1.20.5.2050">
    <property type="match status" value="2"/>
</dbReference>
<reference evidence="7" key="1">
    <citation type="submission" date="2022-10" db="EMBL/GenBank/DDBJ databases">
        <authorList>
            <person name="Chen Y."/>
            <person name="Dougan E. K."/>
            <person name="Chan C."/>
            <person name="Rhodes N."/>
            <person name="Thang M."/>
        </authorList>
    </citation>
    <scope>NUCLEOTIDE SEQUENCE</scope>
</reference>
<dbReference type="EMBL" id="CAMXCT030003135">
    <property type="protein sequence ID" value="CAL4789972.1"/>
    <property type="molecule type" value="Genomic_DNA"/>
</dbReference>
<dbReference type="GO" id="GO:0003700">
    <property type="term" value="F:DNA-binding transcription factor activity"/>
    <property type="evidence" value="ECO:0007669"/>
    <property type="project" value="InterPro"/>
</dbReference>
<dbReference type="OrthoDB" id="405976at2759"/>
<evidence type="ECO:0000256" key="3">
    <source>
        <dbReference type="ARBA" id="ARBA00023125"/>
    </source>
</evidence>
<keyword evidence="5" id="KW-0539">Nucleus</keyword>
<evidence type="ECO:0000313" key="7">
    <source>
        <dbReference type="EMBL" id="CAI4002660.1"/>
    </source>
</evidence>
<name>A0A9P1D3M5_9DINO</name>